<keyword evidence="2" id="KW-1185">Reference proteome</keyword>
<name>A0A418WWI4_9BURK</name>
<dbReference type="EMBL" id="QYUN01000003">
    <property type="protein sequence ID" value="RJF97064.1"/>
    <property type="molecule type" value="Genomic_DNA"/>
</dbReference>
<dbReference type="OrthoDB" id="7593194at2"/>
<evidence type="ECO:0000313" key="1">
    <source>
        <dbReference type="EMBL" id="RJF97064.1"/>
    </source>
</evidence>
<evidence type="ECO:0000313" key="2">
    <source>
        <dbReference type="Proteomes" id="UP000285190"/>
    </source>
</evidence>
<organism evidence="1 2">
    <name type="scientific">Noviherbaspirillum cavernae</name>
    <dbReference type="NCBI Taxonomy" id="2320862"/>
    <lineage>
        <taxon>Bacteria</taxon>
        <taxon>Pseudomonadati</taxon>
        <taxon>Pseudomonadota</taxon>
        <taxon>Betaproteobacteria</taxon>
        <taxon>Burkholderiales</taxon>
        <taxon>Oxalobacteraceae</taxon>
        <taxon>Noviherbaspirillum</taxon>
    </lineage>
</organism>
<reference evidence="1 2" key="1">
    <citation type="submission" date="2018-09" db="EMBL/GenBank/DDBJ databases">
        <authorList>
            <person name="Zhu H."/>
        </authorList>
    </citation>
    <scope>NUCLEOTIDE SEQUENCE [LARGE SCALE GENOMIC DNA]</scope>
    <source>
        <strain evidence="1 2">K2R10-39</strain>
    </source>
</reference>
<sequence>MEHALATDVFTPIVFIEDGEPAPLRDPAAFPFLYNEHGKGVQLAQQRGTLIQIAPDNPDLDVGTRYVDIQDSPSTITPDAGDPYEITLFDFGVEEVHYAPLPATRENAQAFGMTLLRNGECVRFPFQNLVMTDYTYGKWAGYQSPYLGPGRSRELLTINPTDLEYHNFPHVFFSRDALPLVVSVARWRPYVRQIALADLWIAPGDAILLPPKVKPAPPPRCAPHDEARRIILDLHGNRNSALACRFQEGRPALSTTTILANAATMTARATMPHYHEEKSATRHVRLQVGDR</sequence>
<dbReference type="AlphaFoldDB" id="A0A418WWI4"/>
<gene>
    <name evidence="1" type="ORF">D3870_20650</name>
</gene>
<proteinExistence type="predicted"/>
<protein>
    <recommendedName>
        <fullName evidence="3">DUF2169 domain-containing protein</fullName>
    </recommendedName>
</protein>
<accession>A0A418WWI4</accession>
<comment type="caution">
    <text evidence="1">The sequence shown here is derived from an EMBL/GenBank/DDBJ whole genome shotgun (WGS) entry which is preliminary data.</text>
</comment>
<dbReference type="Proteomes" id="UP000285190">
    <property type="component" value="Unassembled WGS sequence"/>
</dbReference>
<evidence type="ECO:0008006" key="3">
    <source>
        <dbReference type="Google" id="ProtNLM"/>
    </source>
</evidence>